<name>A0A2S7X4D7_9GAMM</name>
<dbReference type="CDD" id="cd04301">
    <property type="entry name" value="NAT_SF"/>
    <property type="match status" value="1"/>
</dbReference>
<dbReference type="GO" id="GO:0016747">
    <property type="term" value="F:acyltransferase activity, transferring groups other than amino-acyl groups"/>
    <property type="evidence" value="ECO:0007669"/>
    <property type="project" value="InterPro"/>
</dbReference>
<dbReference type="OrthoDB" id="9797178at2"/>
<dbReference type="RefSeq" id="WP_105056467.1">
    <property type="nucleotide sequence ID" value="NZ_CAWNRT010000002.1"/>
</dbReference>
<proteinExistence type="predicted"/>
<dbReference type="InterPro" id="IPR016181">
    <property type="entry name" value="Acyl_CoA_acyltransferase"/>
</dbReference>
<organism evidence="2 3">
    <name type="scientific">Aliivibrio sifiae</name>
    <dbReference type="NCBI Taxonomy" id="566293"/>
    <lineage>
        <taxon>Bacteria</taxon>
        <taxon>Pseudomonadati</taxon>
        <taxon>Pseudomonadota</taxon>
        <taxon>Gammaproteobacteria</taxon>
        <taxon>Vibrionales</taxon>
        <taxon>Vibrionaceae</taxon>
        <taxon>Aliivibrio</taxon>
    </lineage>
</organism>
<feature type="domain" description="N-acetyltransferase" evidence="1">
    <location>
        <begin position="1"/>
        <end position="143"/>
    </location>
</feature>
<accession>A0A2S7X4D7</accession>
<dbReference type="Gene3D" id="3.40.630.30">
    <property type="match status" value="1"/>
</dbReference>
<protein>
    <submittedName>
        <fullName evidence="2">GNAT family N-acetyltransferase</fullName>
    </submittedName>
</protein>
<gene>
    <name evidence="2" type="ORF">BTO22_16735</name>
</gene>
<comment type="caution">
    <text evidence="2">The sequence shown here is derived from an EMBL/GenBank/DDBJ whole genome shotgun (WGS) entry which is preliminary data.</text>
</comment>
<dbReference type="PROSITE" id="PS51186">
    <property type="entry name" value="GNAT"/>
    <property type="match status" value="1"/>
</dbReference>
<evidence type="ECO:0000313" key="3">
    <source>
        <dbReference type="Proteomes" id="UP000239263"/>
    </source>
</evidence>
<evidence type="ECO:0000259" key="1">
    <source>
        <dbReference type="PROSITE" id="PS51186"/>
    </source>
</evidence>
<reference evidence="2 3" key="1">
    <citation type="submission" date="2016-12" db="EMBL/GenBank/DDBJ databases">
        <title>Diversity of luminous bacteria.</title>
        <authorList>
            <person name="Yoshizawa S."/>
            <person name="Kogure K."/>
        </authorList>
    </citation>
    <scope>NUCLEOTIDE SEQUENCE [LARGE SCALE GENOMIC DNA]</scope>
    <source>
        <strain evidence="2 3">ATCC 33715</strain>
    </source>
</reference>
<dbReference type="InterPro" id="IPR000182">
    <property type="entry name" value="GNAT_dom"/>
</dbReference>
<dbReference type="AlphaFoldDB" id="A0A2S7X4D7"/>
<keyword evidence="2" id="KW-0808">Transferase</keyword>
<sequence>MKTPYEIQYETFAVAGGLYDERHAKLYAEFANDLIIDGSYSIIYEGVAHACYTRITIDAAPNLKCYVVAPLAVLPEYQRQGYATRLMEKAEQELKPDVIFIMGEFHHYGKRYNTPHKIGLPVESLAPLENWFALALTEGALDNVGESTSSIAGPYAEPHIWMHPSEQV</sequence>
<dbReference type="Pfam" id="PF00583">
    <property type="entry name" value="Acetyltransf_1"/>
    <property type="match status" value="1"/>
</dbReference>
<dbReference type="Proteomes" id="UP000239263">
    <property type="component" value="Unassembled WGS sequence"/>
</dbReference>
<dbReference type="EMBL" id="MSCO01000002">
    <property type="protein sequence ID" value="PQJ85114.1"/>
    <property type="molecule type" value="Genomic_DNA"/>
</dbReference>
<evidence type="ECO:0000313" key="2">
    <source>
        <dbReference type="EMBL" id="PQJ85114.1"/>
    </source>
</evidence>
<dbReference type="SUPFAM" id="SSF55729">
    <property type="entry name" value="Acyl-CoA N-acyltransferases (Nat)"/>
    <property type="match status" value="1"/>
</dbReference>